<dbReference type="NCBIfam" id="TIGR03821">
    <property type="entry name" value="EFP_modif_epmB"/>
    <property type="match status" value="1"/>
</dbReference>
<sequence length="346" mass="38742">MIKDVSGINKTLPAGKNLPVESPFSWQQQLSRAIRDPAELLERLQLPADLLPAARSASNDFPLLVPESFLNRMQPGEPDDPLLRQILPVEQELQPKQGFTTDAVGDDAARIAPGLLQKYHGRALMITLGTCAVHCRYCFRRHYPYHDEPRSREQWQETLNVIADRPDLEEILLSGGDPLVLNDRRLGELIDDLAKIPHLQRLRIHTRLPIVLPDRVTEQFLSLLQDTRLQPVVVVHANHPAEVVADCAASLKRLSRAGFPVLNQAVLLRGVNDTVDTQAELCRRLINAGVLPYYLHQLDRIQGAAHFETDAALGKAIVQALKERLPGYAVPRFVREIAGEPSKTEM</sequence>
<protein>
    <recommendedName>
        <fullName evidence="5">L-lysine 2,3-aminomutase</fullName>
    </recommendedName>
    <alternativeName>
        <fullName evidence="13">EF-P post-translational modification enzyme B</fullName>
    </alternativeName>
</protein>
<dbReference type="InterPro" id="IPR022462">
    <property type="entry name" value="EpmB"/>
</dbReference>
<keyword evidence="11 14" id="KW-0411">Iron-sulfur</keyword>
<dbReference type="PIRSF" id="PIRSF004911">
    <property type="entry name" value="DUF160"/>
    <property type="match status" value="1"/>
</dbReference>
<dbReference type="InterPro" id="IPR058240">
    <property type="entry name" value="rSAM_sf"/>
</dbReference>
<dbReference type="InterPro" id="IPR013785">
    <property type="entry name" value="Aldolase_TIM"/>
</dbReference>
<keyword evidence="7" id="KW-0949">S-adenosyl-L-methionine</keyword>
<gene>
    <name evidence="17" type="ordered locus">Plabr_0677</name>
</gene>
<evidence type="ECO:0000256" key="7">
    <source>
        <dbReference type="ARBA" id="ARBA00022691"/>
    </source>
</evidence>
<evidence type="ECO:0000256" key="8">
    <source>
        <dbReference type="ARBA" id="ARBA00022723"/>
    </source>
</evidence>
<comment type="catalytic activity">
    <reaction evidence="1">
        <text>L-lysine = D-beta-lysine</text>
        <dbReference type="Rhea" id="RHEA:44148"/>
        <dbReference type="ChEBI" id="CHEBI:32551"/>
        <dbReference type="ChEBI" id="CHEBI:84138"/>
    </reaction>
</comment>
<dbReference type="GO" id="GO:0046872">
    <property type="term" value="F:metal ion binding"/>
    <property type="evidence" value="ECO:0007669"/>
    <property type="project" value="UniProtKB-KW"/>
</dbReference>
<evidence type="ECO:0000259" key="16">
    <source>
        <dbReference type="PROSITE" id="PS51918"/>
    </source>
</evidence>
<dbReference type="KEGG" id="pbs:Plabr_0677"/>
<dbReference type="Gene3D" id="3.20.20.70">
    <property type="entry name" value="Aldolase class I"/>
    <property type="match status" value="1"/>
</dbReference>
<evidence type="ECO:0000256" key="3">
    <source>
        <dbReference type="ARBA" id="ARBA00001966"/>
    </source>
</evidence>
<dbReference type="Pfam" id="PF04055">
    <property type="entry name" value="Radical_SAM"/>
    <property type="match status" value="1"/>
</dbReference>
<feature type="modified residue" description="N6-(pyridoxal phosphate)lysine" evidence="15">
    <location>
        <position position="343"/>
    </location>
</feature>
<evidence type="ECO:0000256" key="10">
    <source>
        <dbReference type="ARBA" id="ARBA00023004"/>
    </source>
</evidence>
<comment type="cofactor">
    <cofactor evidence="2 15">
        <name>pyridoxal 5'-phosphate</name>
        <dbReference type="ChEBI" id="CHEBI:597326"/>
    </cofactor>
</comment>
<feature type="binding site" evidence="14">
    <location>
        <position position="138"/>
    </location>
    <ligand>
        <name>[4Fe-4S] cluster</name>
        <dbReference type="ChEBI" id="CHEBI:49883"/>
        <note>4Fe-4S-S-AdoMet</note>
    </ligand>
</feature>
<dbReference type="SFLD" id="SFLDS00029">
    <property type="entry name" value="Radical_SAM"/>
    <property type="match status" value="1"/>
</dbReference>
<dbReference type="SUPFAM" id="SSF102114">
    <property type="entry name" value="Radical SAM enzymes"/>
    <property type="match status" value="1"/>
</dbReference>
<evidence type="ECO:0000256" key="2">
    <source>
        <dbReference type="ARBA" id="ARBA00001933"/>
    </source>
</evidence>
<keyword evidence="10" id="KW-0408">Iron</keyword>
<evidence type="ECO:0000256" key="6">
    <source>
        <dbReference type="ARBA" id="ARBA00022485"/>
    </source>
</evidence>
<organism evidence="17 18">
    <name type="scientific">Rubinisphaera brasiliensis (strain ATCC 49424 / DSM 5305 / JCM 21570 / IAM 15109 / NBRC 103401 / IFAM 1448)</name>
    <name type="common">Planctomyces brasiliensis</name>
    <dbReference type="NCBI Taxonomy" id="756272"/>
    <lineage>
        <taxon>Bacteria</taxon>
        <taxon>Pseudomonadati</taxon>
        <taxon>Planctomycetota</taxon>
        <taxon>Planctomycetia</taxon>
        <taxon>Planctomycetales</taxon>
        <taxon>Planctomycetaceae</taxon>
        <taxon>Rubinisphaera</taxon>
    </lineage>
</organism>
<evidence type="ECO:0000256" key="9">
    <source>
        <dbReference type="ARBA" id="ARBA00022898"/>
    </source>
</evidence>
<dbReference type="PROSITE" id="PS51918">
    <property type="entry name" value="RADICAL_SAM"/>
    <property type="match status" value="1"/>
</dbReference>
<evidence type="ECO:0000256" key="12">
    <source>
        <dbReference type="ARBA" id="ARBA00023235"/>
    </source>
</evidence>
<evidence type="ECO:0000256" key="11">
    <source>
        <dbReference type="ARBA" id="ARBA00023014"/>
    </source>
</evidence>
<keyword evidence="12 17" id="KW-0413">Isomerase</keyword>
<dbReference type="HOGENOM" id="CLU_032161_2_0_0"/>
<accession>F0SG15</accession>
<comment type="cofactor">
    <cofactor evidence="3">
        <name>[4Fe-4S] cluster</name>
        <dbReference type="ChEBI" id="CHEBI:49883"/>
    </cofactor>
</comment>
<dbReference type="PANTHER" id="PTHR30538">
    <property type="entry name" value="LYSINE 2,3-AMINOMUTASE-RELATED"/>
    <property type="match status" value="1"/>
</dbReference>
<feature type="binding site" evidence="14">
    <location>
        <position position="131"/>
    </location>
    <ligand>
        <name>[4Fe-4S] cluster</name>
        <dbReference type="ChEBI" id="CHEBI:49883"/>
        <note>4Fe-4S-S-AdoMet</note>
    </ligand>
</feature>
<reference evidence="18" key="1">
    <citation type="submission" date="2011-02" db="EMBL/GenBank/DDBJ databases">
        <title>The complete genome of Planctomyces brasiliensis DSM 5305.</title>
        <authorList>
            <person name="Lucas S."/>
            <person name="Copeland A."/>
            <person name="Lapidus A."/>
            <person name="Bruce D."/>
            <person name="Goodwin L."/>
            <person name="Pitluck S."/>
            <person name="Kyrpides N."/>
            <person name="Mavromatis K."/>
            <person name="Pagani I."/>
            <person name="Ivanova N."/>
            <person name="Ovchinnikova G."/>
            <person name="Lu M."/>
            <person name="Detter J.C."/>
            <person name="Han C."/>
            <person name="Land M."/>
            <person name="Hauser L."/>
            <person name="Markowitz V."/>
            <person name="Cheng J.-F."/>
            <person name="Hugenholtz P."/>
            <person name="Woyke T."/>
            <person name="Wu D."/>
            <person name="Tindall B."/>
            <person name="Pomrenke H.G."/>
            <person name="Brambilla E."/>
            <person name="Klenk H.-P."/>
            <person name="Eisen J.A."/>
        </authorList>
    </citation>
    <scope>NUCLEOTIDE SEQUENCE [LARGE SCALE GENOMIC DNA]</scope>
    <source>
        <strain evidence="18">ATCC 49424 / DSM 5305 / JCM 21570 / IAM 15109 / NBRC 103401 / IFAM 1448</strain>
    </source>
</reference>
<dbReference type="GO" id="GO:0016853">
    <property type="term" value="F:isomerase activity"/>
    <property type="evidence" value="ECO:0007669"/>
    <property type="project" value="UniProtKB-KW"/>
</dbReference>
<evidence type="ECO:0000256" key="5">
    <source>
        <dbReference type="ARBA" id="ARBA00022363"/>
    </source>
</evidence>
<proteinExistence type="inferred from homology"/>
<dbReference type="SFLD" id="SFLDF00314">
    <property type="entry name" value="L-lysine_2_3-aminomutase_(yjeK"/>
    <property type="match status" value="1"/>
</dbReference>
<dbReference type="PANTHER" id="PTHR30538:SF1">
    <property type="entry name" value="L-LYSINE 2,3-AMINOMUTASE"/>
    <property type="match status" value="1"/>
</dbReference>
<dbReference type="CDD" id="cd01335">
    <property type="entry name" value="Radical_SAM"/>
    <property type="match status" value="1"/>
</dbReference>
<evidence type="ECO:0000256" key="4">
    <source>
        <dbReference type="ARBA" id="ARBA00008703"/>
    </source>
</evidence>
<dbReference type="STRING" id="756272.Plabr_0677"/>
<evidence type="ECO:0000313" key="17">
    <source>
        <dbReference type="EMBL" id="ADY58304.1"/>
    </source>
</evidence>
<evidence type="ECO:0000256" key="14">
    <source>
        <dbReference type="PIRSR" id="PIRSR004911-1"/>
    </source>
</evidence>
<dbReference type="OrthoDB" id="9768064at2"/>
<evidence type="ECO:0000256" key="1">
    <source>
        <dbReference type="ARBA" id="ARBA00001352"/>
    </source>
</evidence>
<dbReference type="RefSeq" id="WP_013627047.1">
    <property type="nucleotide sequence ID" value="NC_015174.1"/>
</dbReference>
<evidence type="ECO:0000256" key="15">
    <source>
        <dbReference type="PIRSR" id="PIRSR603739-50"/>
    </source>
</evidence>
<keyword evidence="6 14" id="KW-0004">4Fe-4S</keyword>
<feature type="domain" description="Radical SAM core" evidence="16">
    <location>
        <begin position="116"/>
        <end position="340"/>
    </location>
</feature>
<evidence type="ECO:0000256" key="13">
    <source>
        <dbReference type="ARBA" id="ARBA00030756"/>
    </source>
</evidence>
<dbReference type="eggNOG" id="COG1509">
    <property type="taxonomic scope" value="Bacteria"/>
</dbReference>
<dbReference type="InterPro" id="IPR003739">
    <property type="entry name" value="Lys_aminomutase/Glu_NH3_mut"/>
</dbReference>
<feature type="binding site" evidence="14">
    <location>
        <position position="135"/>
    </location>
    <ligand>
        <name>[4Fe-4S] cluster</name>
        <dbReference type="ChEBI" id="CHEBI:49883"/>
        <note>4Fe-4S-S-AdoMet</note>
    </ligand>
</feature>
<evidence type="ECO:0000313" key="18">
    <source>
        <dbReference type="Proteomes" id="UP000006860"/>
    </source>
</evidence>
<dbReference type="EMBL" id="CP002546">
    <property type="protein sequence ID" value="ADY58304.1"/>
    <property type="molecule type" value="Genomic_DNA"/>
</dbReference>
<dbReference type="AlphaFoldDB" id="F0SG15"/>
<dbReference type="NCBIfam" id="TIGR00238">
    <property type="entry name" value="KamA family radical SAM protein"/>
    <property type="match status" value="1"/>
</dbReference>
<dbReference type="InterPro" id="IPR007197">
    <property type="entry name" value="rSAM"/>
</dbReference>
<dbReference type="GO" id="GO:0051539">
    <property type="term" value="F:4 iron, 4 sulfur cluster binding"/>
    <property type="evidence" value="ECO:0007669"/>
    <property type="project" value="UniProtKB-KW"/>
</dbReference>
<comment type="similarity">
    <text evidence="4">Belongs to the radical SAM superfamily. KamA family.</text>
</comment>
<keyword evidence="18" id="KW-1185">Reference proteome</keyword>
<dbReference type="Proteomes" id="UP000006860">
    <property type="component" value="Chromosome"/>
</dbReference>
<name>F0SG15_RUBBR</name>
<keyword evidence="9 15" id="KW-0663">Pyridoxal phosphate</keyword>
<dbReference type="SFLD" id="SFLDG01070">
    <property type="entry name" value="PLP-dependent"/>
    <property type="match status" value="1"/>
</dbReference>
<keyword evidence="8 14" id="KW-0479">Metal-binding</keyword>